<dbReference type="PANTHER" id="PTHR43289:SF6">
    <property type="entry name" value="SERINE_THREONINE-PROTEIN KINASE NEKL-3"/>
    <property type="match status" value="1"/>
</dbReference>
<evidence type="ECO:0000256" key="2">
    <source>
        <dbReference type="ARBA" id="ARBA00022527"/>
    </source>
</evidence>
<dbReference type="Gene3D" id="3.30.200.20">
    <property type="entry name" value="Phosphorylase Kinase, domain 1"/>
    <property type="match status" value="1"/>
</dbReference>
<dbReference type="PROSITE" id="PS00107">
    <property type="entry name" value="PROTEIN_KINASE_ATP"/>
    <property type="match status" value="1"/>
</dbReference>
<keyword evidence="9" id="KW-1133">Transmembrane helix</keyword>
<dbReference type="InterPro" id="IPR017441">
    <property type="entry name" value="Protein_kinase_ATP_BS"/>
</dbReference>
<dbReference type="Pfam" id="PF22888">
    <property type="entry name" value="FIMAH"/>
    <property type="match status" value="1"/>
</dbReference>
<name>A0ABN2ATK9_9ACTN</name>
<dbReference type="InterPro" id="IPR054470">
    <property type="entry name" value="FIMAH_dom"/>
</dbReference>
<dbReference type="Gene3D" id="1.10.510.10">
    <property type="entry name" value="Transferase(Phosphotransferase) domain 1"/>
    <property type="match status" value="1"/>
</dbReference>
<dbReference type="PANTHER" id="PTHR43289">
    <property type="entry name" value="MITOGEN-ACTIVATED PROTEIN KINASE KINASE KINASE 20-RELATED"/>
    <property type="match status" value="1"/>
</dbReference>
<dbReference type="EC" id="2.7.11.1" evidence="1"/>
<dbReference type="SUPFAM" id="SSF56112">
    <property type="entry name" value="Protein kinase-like (PK-like)"/>
    <property type="match status" value="1"/>
</dbReference>
<dbReference type="PROSITE" id="PS00108">
    <property type="entry name" value="PROTEIN_KINASE_ST"/>
    <property type="match status" value="1"/>
</dbReference>
<comment type="caution">
    <text evidence="11">The sequence shown here is derived from an EMBL/GenBank/DDBJ whole genome shotgun (WGS) entry which is preliminary data.</text>
</comment>
<evidence type="ECO:0000256" key="9">
    <source>
        <dbReference type="SAM" id="Phobius"/>
    </source>
</evidence>
<protein>
    <recommendedName>
        <fullName evidence="1">non-specific serine/threonine protein kinase</fullName>
        <ecNumber evidence="1">2.7.11.1</ecNumber>
    </recommendedName>
</protein>
<accession>A0ABN2ATK9</accession>
<evidence type="ECO:0000313" key="12">
    <source>
        <dbReference type="Proteomes" id="UP001501470"/>
    </source>
</evidence>
<keyword evidence="3" id="KW-0808">Transferase</keyword>
<proteinExistence type="predicted"/>
<evidence type="ECO:0000259" key="10">
    <source>
        <dbReference type="PROSITE" id="PS50011"/>
    </source>
</evidence>
<reference evidence="11 12" key="1">
    <citation type="journal article" date="2019" name="Int. J. Syst. Evol. Microbiol.">
        <title>The Global Catalogue of Microorganisms (GCM) 10K type strain sequencing project: providing services to taxonomists for standard genome sequencing and annotation.</title>
        <authorList>
            <consortium name="The Broad Institute Genomics Platform"/>
            <consortium name="The Broad Institute Genome Sequencing Center for Infectious Disease"/>
            <person name="Wu L."/>
            <person name="Ma J."/>
        </authorList>
    </citation>
    <scope>NUCLEOTIDE SEQUENCE [LARGE SCALE GENOMIC DNA]</scope>
    <source>
        <strain evidence="11 12">JCM 15933</strain>
    </source>
</reference>
<keyword evidence="9" id="KW-0472">Membrane</keyword>
<evidence type="ECO:0000256" key="1">
    <source>
        <dbReference type="ARBA" id="ARBA00012513"/>
    </source>
</evidence>
<keyword evidence="12" id="KW-1185">Reference proteome</keyword>
<evidence type="ECO:0000256" key="7">
    <source>
        <dbReference type="PROSITE-ProRule" id="PRU10141"/>
    </source>
</evidence>
<feature type="region of interest" description="Disordered" evidence="8">
    <location>
        <begin position="354"/>
        <end position="391"/>
    </location>
</feature>
<keyword evidence="9" id="KW-0812">Transmembrane</keyword>
<dbReference type="InterPro" id="IPR000719">
    <property type="entry name" value="Prot_kinase_dom"/>
</dbReference>
<evidence type="ECO:0000256" key="8">
    <source>
        <dbReference type="SAM" id="MobiDB-lite"/>
    </source>
</evidence>
<feature type="transmembrane region" description="Helical" evidence="9">
    <location>
        <begin position="329"/>
        <end position="351"/>
    </location>
</feature>
<dbReference type="EMBL" id="BAAAQD010000009">
    <property type="protein sequence ID" value="GAA1526325.1"/>
    <property type="molecule type" value="Genomic_DNA"/>
</dbReference>
<evidence type="ECO:0000313" key="11">
    <source>
        <dbReference type="EMBL" id="GAA1526325.1"/>
    </source>
</evidence>
<keyword evidence="5" id="KW-0418">Kinase</keyword>
<keyword evidence="6 7" id="KW-0067">ATP-binding</keyword>
<gene>
    <name evidence="11" type="ORF">GCM10009827_048900</name>
</gene>
<feature type="compositionally biased region" description="Low complexity" evidence="8">
    <location>
        <begin position="355"/>
        <end position="390"/>
    </location>
</feature>
<evidence type="ECO:0000256" key="6">
    <source>
        <dbReference type="ARBA" id="ARBA00022840"/>
    </source>
</evidence>
<keyword evidence="2" id="KW-0723">Serine/threonine-protein kinase</keyword>
<evidence type="ECO:0000256" key="5">
    <source>
        <dbReference type="ARBA" id="ARBA00022777"/>
    </source>
</evidence>
<dbReference type="Proteomes" id="UP001501470">
    <property type="component" value="Unassembled WGS sequence"/>
</dbReference>
<organism evidence="11 12">
    <name type="scientific">Dactylosporangium maewongense</name>
    <dbReference type="NCBI Taxonomy" id="634393"/>
    <lineage>
        <taxon>Bacteria</taxon>
        <taxon>Bacillati</taxon>
        <taxon>Actinomycetota</taxon>
        <taxon>Actinomycetes</taxon>
        <taxon>Micromonosporales</taxon>
        <taxon>Micromonosporaceae</taxon>
        <taxon>Dactylosporangium</taxon>
    </lineage>
</organism>
<dbReference type="PROSITE" id="PS50011">
    <property type="entry name" value="PROTEIN_KINASE_DOM"/>
    <property type="match status" value="1"/>
</dbReference>
<dbReference type="SMART" id="SM00220">
    <property type="entry name" value="S_TKc"/>
    <property type="match status" value="1"/>
</dbReference>
<keyword evidence="4 7" id="KW-0547">Nucleotide-binding</keyword>
<dbReference type="InterPro" id="IPR011009">
    <property type="entry name" value="Kinase-like_dom_sf"/>
</dbReference>
<feature type="binding site" evidence="7">
    <location>
        <position position="25"/>
    </location>
    <ligand>
        <name>ATP</name>
        <dbReference type="ChEBI" id="CHEBI:30616"/>
    </ligand>
</feature>
<dbReference type="InterPro" id="IPR008271">
    <property type="entry name" value="Ser/Thr_kinase_AS"/>
</dbReference>
<dbReference type="CDD" id="cd14014">
    <property type="entry name" value="STKc_PknB_like"/>
    <property type="match status" value="1"/>
</dbReference>
<evidence type="ECO:0000256" key="4">
    <source>
        <dbReference type="ARBA" id="ARBA00022741"/>
    </source>
</evidence>
<evidence type="ECO:0000256" key="3">
    <source>
        <dbReference type="ARBA" id="ARBA00022679"/>
    </source>
</evidence>
<sequence>MLGRGGMAEVWLGFDRRLGRAVAVKVLPDAGAVDRMARERFDREARTVARLSHPNIVAIHDVGVDADAHFGGAVSFLVMELVEGGSLADRLVAGPLPPAAAAAVAVQVCDALEAAHAAGVIHRDVKPANILFTGAGADRVKVCDFGIARVTGAGQAELTASAQVLGTTAFMAPEQITGGPVDARSDVYALGCVVYTMLTGQPPFAGETPMRIAWQHVNQPVVPASTVRPGLPPRVDGILARLLAKRPDDRPATAAEARALLQHLGDGTAPAATAAFPAVPTAAVPTAAVPAARQPVRATAAVVAPTQSMPVTPAAEVAPAGRRTGIGPIGVALAAVVVLVAVVAVTAAIMAGRDGSPSSGAGPTSSAAAVAPPTSGAAPTSAAPSPSLPGDALAAARATVSEQAGAGQLSTESARELNKRLDEIERFITKGDEEKAADKVAELRRKLGEQRKDGKTQQAGYTAVLASLDRLAASLPPPRNEDD</sequence>
<dbReference type="Pfam" id="PF00069">
    <property type="entry name" value="Pkinase"/>
    <property type="match status" value="1"/>
</dbReference>
<feature type="domain" description="Protein kinase" evidence="10">
    <location>
        <begin position="1"/>
        <end position="264"/>
    </location>
</feature>